<reference evidence="2 3" key="1">
    <citation type="submission" date="2019-03" db="EMBL/GenBank/DDBJ databases">
        <title>Genomic Encyclopedia of Type Strains, Phase IV (KMG-IV): sequencing the most valuable type-strain genomes for metagenomic binning, comparative biology and taxonomic classification.</title>
        <authorList>
            <person name="Goeker M."/>
        </authorList>
    </citation>
    <scope>NUCLEOTIDE SEQUENCE [LARGE SCALE GENOMIC DNA]</scope>
    <source>
        <strain evidence="2 3">DSM 25964</strain>
    </source>
</reference>
<dbReference type="Gene3D" id="2.170.120.30">
    <property type="match status" value="2"/>
</dbReference>
<keyword evidence="1" id="KW-0812">Transmembrane</keyword>
<feature type="transmembrane region" description="Helical" evidence="1">
    <location>
        <begin position="15"/>
        <end position="32"/>
    </location>
</feature>
<dbReference type="OrthoDB" id="1688at2"/>
<dbReference type="PANTHER" id="PTHR37804:SF1">
    <property type="entry name" value="CDAA REGULATORY PROTEIN CDAR"/>
    <property type="match status" value="1"/>
</dbReference>
<accession>A0A4R8M8L4</accession>
<evidence type="ECO:0000313" key="3">
    <source>
        <dbReference type="Proteomes" id="UP000295066"/>
    </source>
</evidence>
<dbReference type="Proteomes" id="UP000295066">
    <property type="component" value="Unassembled WGS sequence"/>
</dbReference>
<evidence type="ECO:0000256" key="1">
    <source>
        <dbReference type="SAM" id="Phobius"/>
    </source>
</evidence>
<gene>
    <name evidence="2" type="ORF">C8D99_11080</name>
</gene>
<dbReference type="PANTHER" id="PTHR37804">
    <property type="entry name" value="CDAA REGULATORY PROTEIN CDAR"/>
    <property type="match status" value="1"/>
</dbReference>
<dbReference type="EMBL" id="SORI01000010">
    <property type="protein sequence ID" value="TDY59946.1"/>
    <property type="molecule type" value="Genomic_DNA"/>
</dbReference>
<dbReference type="InterPro" id="IPR012505">
    <property type="entry name" value="YbbR"/>
</dbReference>
<protein>
    <submittedName>
        <fullName evidence="2">YbbR domain-containing protein</fullName>
    </submittedName>
</protein>
<evidence type="ECO:0000313" key="2">
    <source>
        <dbReference type="EMBL" id="TDY59946.1"/>
    </source>
</evidence>
<keyword evidence="1" id="KW-0472">Membrane</keyword>
<dbReference type="Gene3D" id="2.170.120.40">
    <property type="entry name" value="YbbR-like domain"/>
    <property type="match status" value="2"/>
</dbReference>
<comment type="caution">
    <text evidence="2">The sequence shown here is derived from an EMBL/GenBank/DDBJ whole genome shotgun (WGS) entry which is preliminary data.</text>
</comment>
<proteinExistence type="predicted"/>
<keyword evidence="1" id="KW-1133">Transmembrane helix</keyword>
<sequence>MAETPKTDDIISSPMFLRVMAVVIAFAFWFYASGSRTTETTRSMSVPLEYLNVPPQTTLKGPVKEVEVVLSGAPAVLSSLSPDAVVCEVDARGLGVGKYRLAVRAIAPKDVKLVDVVPTHVDIELLRYIDRLIPVEVTVDKGLPPGLYLDMVEIVPRDISVKGSEKDLAKIGSARIAPTLEDLKAGGELSLPVEIVKSEEFEEEVSFEPKRVKFSAVLAEGVPKKNVPVNARIIGKPVDDFRLKAVVVEPAVVTVEGPLAKLDSVTKIDTETIDITDIAKEQNMVIPLREPEDTLVKIVGASSVRVNVLLTPFTVTRLLSRVAVEVEGKSVYPKWKVEPPSVNITVEGVPSEVNSLDEKELLIQPFVNVTNVVSRRLTVPVQVRNRTEGKLKVVRVEPSNITVIADVQ</sequence>
<dbReference type="Pfam" id="PF07949">
    <property type="entry name" value="YbbR"/>
    <property type="match status" value="2"/>
</dbReference>
<organism evidence="2 3">
    <name type="scientific">Aminivibrio pyruvatiphilus</name>
    <dbReference type="NCBI Taxonomy" id="1005740"/>
    <lineage>
        <taxon>Bacteria</taxon>
        <taxon>Thermotogati</taxon>
        <taxon>Synergistota</taxon>
        <taxon>Synergistia</taxon>
        <taxon>Synergistales</taxon>
        <taxon>Aminobacteriaceae</taxon>
        <taxon>Aminivibrio</taxon>
    </lineage>
</organism>
<keyword evidence="3" id="KW-1185">Reference proteome</keyword>
<name>A0A4R8M8L4_9BACT</name>
<dbReference type="AlphaFoldDB" id="A0A4R8M8L4"/>
<dbReference type="InterPro" id="IPR053154">
    <property type="entry name" value="c-di-AMP_regulator"/>
</dbReference>